<evidence type="ECO:0000313" key="2">
    <source>
        <dbReference type="Proteomes" id="UP000217895"/>
    </source>
</evidence>
<dbReference type="AlphaFoldDB" id="A0A1Z4JEP0"/>
<protein>
    <submittedName>
        <fullName evidence="1">Uncharacterized protein</fullName>
    </submittedName>
</protein>
<gene>
    <name evidence="1" type="ORF">NIES2135_17570</name>
</gene>
<dbReference type="EMBL" id="AP018203">
    <property type="protein sequence ID" value="BAY54937.1"/>
    <property type="molecule type" value="Genomic_DNA"/>
</dbReference>
<dbReference type="Proteomes" id="UP000217895">
    <property type="component" value="Chromosome"/>
</dbReference>
<keyword evidence="2" id="KW-1185">Reference proteome</keyword>
<name>A0A1Z4JEP0_LEPBY</name>
<reference evidence="1 2" key="1">
    <citation type="submission" date="2017-06" db="EMBL/GenBank/DDBJ databases">
        <title>Genome sequencing of cyanobaciteial culture collection at National Institute for Environmental Studies (NIES).</title>
        <authorList>
            <person name="Hirose Y."/>
            <person name="Shimura Y."/>
            <person name="Fujisawa T."/>
            <person name="Nakamura Y."/>
            <person name="Kawachi M."/>
        </authorList>
    </citation>
    <scope>NUCLEOTIDE SEQUENCE [LARGE SCALE GENOMIC DNA]</scope>
    <source>
        <strain evidence="1 2">NIES-2135</strain>
    </source>
</reference>
<accession>A0A1Z4JEP0</accession>
<organism evidence="1 2">
    <name type="scientific">Leptolyngbya boryana NIES-2135</name>
    <dbReference type="NCBI Taxonomy" id="1973484"/>
    <lineage>
        <taxon>Bacteria</taxon>
        <taxon>Bacillati</taxon>
        <taxon>Cyanobacteriota</taxon>
        <taxon>Cyanophyceae</taxon>
        <taxon>Leptolyngbyales</taxon>
        <taxon>Leptolyngbyaceae</taxon>
        <taxon>Leptolyngbya group</taxon>
        <taxon>Leptolyngbya</taxon>
    </lineage>
</organism>
<proteinExistence type="predicted"/>
<sequence length="268" mass="29769">MITTAANLYAPDAGYVQAAMSEIDAFEQSRATGIWAGLDKATVIAEMRSRVADPFQINQGGQPFCGPASVLFELVRKQPTRYVQICQTLFERGGFQGTNRWIQASAALRSNRDQNLRMEQADWMVLSTLRESENSLFPVEPNAPDLIRNLAGMTKSWEVKGWIDELLGYSKTAYHQAYLFSDVKAMQAAIAAIQSGGVAMLLVTAEGFLQGDPPPVPFPSHWVTLLGGFEMNGDRVAFDIYTWSKKLTVNTDMNSFKKYFWASVTGTR</sequence>
<evidence type="ECO:0000313" key="1">
    <source>
        <dbReference type="EMBL" id="BAY54937.1"/>
    </source>
</evidence>